<reference evidence="2 3" key="2">
    <citation type="submission" date="2020-03" db="EMBL/GenBank/DDBJ databases">
        <title>Kangsaoukella pontilimi gen. nov., sp. nov., a new member of the family Rhodobacteraceae isolated from a tidal mudflat.</title>
        <authorList>
            <person name="Kim I.S."/>
        </authorList>
    </citation>
    <scope>NUCLEOTIDE SEQUENCE [LARGE SCALE GENOMIC DNA]</scope>
    <source>
        <strain evidence="2 3">GH1-50</strain>
    </source>
</reference>
<feature type="chain" id="PRO_5028810821" evidence="1">
    <location>
        <begin position="26"/>
        <end position="166"/>
    </location>
</feature>
<gene>
    <name evidence="2" type="ORF">GQ651_09510</name>
</gene>
<proteinExistence type="predicted"/>
<reference evidence="2 3" key="1">
    <citation type="submission" date="2019-12" db="EMBL/GenBank/DDBJ databases">
        <authorList>
            <person name="Lee S.D."/>
        </authorList>
    </citation>
    <scope>NUCLEOTIDE SEQUENCE [LARGE SCALE GENOMIC DNA]</scope>
    <source>
        <strain evidence="2 3">GH1-50</strain>
    </source>
</reference>
<sequence>MSVVRNTFIALMASGVLMVPAPASADAEDVARALVGIAAVGIIAKAIDDRKDRREEQTKAAERHQFRLGPVEQTGRHIEGRIRPYDQPRGKKLGVKKRPLPQECLRWVETARGDRLAYGARCLNRNYRHVRHLPDQCHTLVRTPRGLREVYGARCLEREGWRVARR</sequence>
<organism evidence="2 3">
    <name type="scientific">Kangsaoukella pontilimi</name>
    <dbReference type="NCBI Taxonomy" id="2691042"/>
    <lineage>
        <taxon>Bacteria</taxon>
        <taxon>Pseudomonadati</taxon>
        <taxon>Pseudomonadota</taxon>
        <taxon>Alphaproteobacteria</taxon>
        <taxon>Rhodobacterales</taxon>
        <taxon>Paracoccaceae</taxon>
        <taxon>Kangsaoukella</taxon>
    </lineage>
</organism>
<dbReference type="Proteomes" id="UP000480350">
    <property type="component" value="Unassembled WGS sequence"/>
</dbReference>
<dbReference type="EMBL" id="WUPT01000002">
    <property type="protein sequence ID" value="MXQ08079.1"/>
    <property type="molecule type" value="Genomic_DNA"/>
</dbReference>
<evidence type="ECO:0000313" key="2">
    <source>
        <dbReference type="EMBL" id="MXQ08079.1"/>
    </source>
</evidence>
<protein>
    <submittedName>
        <fullName evidence="2">Uncharacterized protein</fullName>
    </submittedName>
</protein>
<keyword evidence="3" id="KW-1185">Reference proteome</keyword>
<evidence type="ECO:0000256" key="1">
    <source>
        <dbReference type="SAM" id="SignalP"/>
    </source>
</evidence>
<dbReference type="AlphaFoldDB" id="A0A7C9NEC1"/>
<comment type="caution">
    <text evidence="2">The sequence shown here is derived from an EMBL/GenBank/DDBJ whole genome shotgun (WGS) entry which is preliminary data.</text>
</comment>
<evidence type="ECO:0000313" key="3">
    <source>
        <dbReference type="Proteomes" id="UP000480350"/>
    </source>
</evidence>
<accession>A0A7C9NEC1</accession>
<feature type="signal peptide" evidence="1">
    <location>
        <begin position="1"/>
        <end position="25"/>
    </location>
</feature>
<dbReference type="RefSeq" id="WP_160764029.1">
    <property type="nucleotide sequence ID" value="NZ_WUPT01000002.1"/>
</dbReference>
<keyword evidence="1" id="KW-0732">Signal</keyword>
<name>A0A7C9NEC1_9RHOB</name>